<sequence>MDGGGSETRNDVIIEWDRGVLKNGKDGGHGVSKVGEIKCRGHVEYCIVGPSVGGLEPKDGIVEGVVEFCYLFGVLSHGINVSGNHNNEEETQMKKV</sequence>
<dbReference type="AlphaFoldDB" id="A0AAN9Q978"/>
<name>A0AAN9Q978_CANGL</name>
<keyword evidence="2" id="KW-1185">Reference proteome</keyword>
<evidence type="ECO:0000313" key="1">
    <source>
        <dbReference type="EMBL" id="KAK7322563.1"/>
    </source>
</evidence>
<dbReference type="Proteomes" id="UP001367508">
    <property type="component" value="Unassembled WGS sequence"/>
</dbReference>
<evidence type="ECO:0000313" key="2">
    <source>
        <dbReference type="Proteomes" id="UP001367508"/>
    </source>
</evidence>
<dbReference type="EMBL" id="JAYMYQ010000006">
    <property type="protein sequence ID" value="KAK7322563.1"/>
    <property type="molecule type" value="Genomic_DNA"/>
</dbReference>
<gene>
    <name evidence="1" type="ORF">VNO77_25949</name>
</gene>
<accession>A0AAN9Q978</accession>
<reference evidence="1 2" key="1">
    <citation type="submission" date="2024-01" db="EMBL/GenBank/DDBJ databases">
        <title>The genomes of 5 underutilized Papilionoideae crops provide insights into root nodulation and disease resistanc.</title>
        <authorList>
            <person name="Jiang F."/>
        </authorList>
    </citation>
    <scope>NUCLEOTIDE SEQUENCE [LARGE SCALE GENOMIC DNA]</scope>
    <source>
        <strain evidence="1">LVBAO_FW01</strain>
        <tissue evidence="1">Leaves</tissue>
    </source>
</reference>
<proteinExistence type="predicted"/>
<protein>
    <submittedName>
        <fullName evidence="1">Uncharacterized protein</fullName>
    </submittedName>
</protein>
<comment type="caution">
    <text evidence="1">The sequence shown here is derived from an EMBL/GenBank/DDBJ whole genome shotgun (WGS) entry which is preliminary data.</text>
</comment>
<organism evidence="1 2">
    <name type="scientific">Canavalia gladiata</name>
    <name type="common">Sword bean</name>
    <name type="synonym">Dolichos gladiatus</name>
    <dbReference type="NCBI Taxonomy" id="3824"/>
    <lineage>
        <taxon>Eukaryota</taxon>
        <taxon>Viridiplantae</taxon>
        <taxon>Streptophyta</taxon>
        <taxon>Embryophyta</taxon>
        <taxon>Tracheophyta</taxon>
        <taxon>Spermatophyta</taxon>
        <taxon>Magnoliopsida</taxon>
        <taxon>eudicotyledons</taxon>
        <taxon>Gunneridae</taxon>
        <taxon>Pentapetalae</taxon>
        <taxon>rosids</taxon>
        <taxon>fabids</taxon>
        <taxon>Fabales</taxon>
        <taxon>Fabaceae</taxon>
        <taxon>Papilionoideae</taxon>
        <taxon>50 kb inversion clade</taxon>
        <taxon>NPAAA clade</taxon>
        <taxon>indigoferoid/millettioid clade</taxon>
        <taxon>Phaseoleae</taxon>
        <taxon>Canavalia</taxon>
    </lineage>
</organism>